<sequence length="190" mass="22220">MTELGDEDVNDGAAPRVLILVLDPRSHKRSFKRVDGLARHFLDEEGANVDVVTAEPRGWDLLDERARLHMLDKAEARHPLPWLERTVVSRVPRLLVRPLKPLGPVGRFLDRAQTRVSGIVHKRVFLRFYRHVRPLLLMRIVRRCVDRDIDMAEVRRVIVIDYTSVPFAWRLARRYPDLTVTTRQERTLQP</sequence>
<proteinExistence type="predicted"/>
<dbReference type="EMBL" id="BAABAS010000007">
    <property type="protein sequence ID" value="GAA4233753.1"/>
    <property type="molecule type" value="Genomic_DNA"/>
</dbReference>
<organism evidence="1 2">
    <name type="scientific">Actinomadura meridiana</name>
    <dbReference type="NCBI Taxonomy" id="559626"/>
    <lineage>
        <taxon>Bacteria</taxon>
        <taxon>Bacillati</taxon>
        <taxon>Actinomycetota</taxon>
        <taxon>Actinomycetes</taxon>
        <taxon>Streptosporangiales</taxon>
        <taxon>Thermomonosporaceae</taxon>
        <taxon>Actinomadura</taxon>
    </lineage>
</organism>
<name>A0ABP8C5S1_9ACTN</name>
<dbReference type="RefSeq" id="WP_344898169.1">
    <property type="nucleotide sequence ID" value="NZ_BAABAS010000007.1"/>
</dbReference>
<protein>
    <submittedName>
        <fullName evidence="1">Uncharacterized protein</fullName>
    </submittedName>
</protein>
<keyword evidence="2" id="KW-1185">Reference proteome</keyword>
<evidence type="ECO:0000313" key="2">
    <source>
        <dbReference type="Proteomes" id="UP001501710"/>
    </source>
</evidence>
<accession>A0ABP8C5S1</accession>
<reference evidence="2" key="1">
    <citation type="journal article" date="2019" name="Int. J. Syst. Evol. Microbiol.">
        <title>The Global Catalogue of Microorganisms (GCM) 10K type strain sequencing project: providing services to taxonomists for standard genome sequencing and annotation.</title>
        <authorList>
            <consortium name="The Broad Institute Genomics Platform"/>
            <consortium name="The Broad Institute Genome Sequencing Center for Infectious Disease"/>
            <person name="Wu L."/>
            <person name="Ma J."/>
        </authorList>
    </citation>
    <scope>NUCLEOTIDE SEQUENCE [LARGE SCALE GENOMIC DNA]</scope>
    <source>
        <strain evidence="2">JCM 17440</strain>
    </source>
</reference>
<evidence type="ECO:0000313" key="1">
    <source>
        <dbReference type="EMBL" id="GAA4233753.1"/>
    </source>
</evidence>
<dbReference type="Proteomes" id="UP001501710">
    <property type="component" value="Unassembled WGS sequence"/>
</dbReference>
<comment type="caution">
    <text evidence="1">The sequence shown here is derived from an EMBL/GenBank/DDBJ whole genome shotgun (WGS) entry which is preliminary data.</text>
</comment>
<gene>
    <name evidence="1" type="ORF">GCM10022254_36930</name>
</gene>